<protein>
    <submittedName>
        <fullName evidence="6">DNA-binding transcriptional regulator, LysR family</fullName>
    </submittedName>
</protein>
<dbReference type="PANTHER" id="PTHR30537">
    <property type="entry name" value="HTH-TYPE TRANSCRIPTIONAL REGULATOR"/>
    <property type="match status" value="1"/>
</dbReference>
<dbReference type="InterPro" id="IPR036390">
    <property type="entry name" value="WH_DNA-bd_sf"/>
</dbReference>
<dbReference type="Pfam" id="PF03466">
    <property type="entry name" value="LysR_substrate"/>
    <property type="match status" value="1"/>
</dbReference>
<organism evidence="6 7">
    <name type="scientific">Chitinasiproducens palmae</name>
    <dbReference type="NCBI Taxonomy" id="1770053"/>
    <lineage>
        <taxon>Bacteria</taxon>
        <taxon>Pseudomonadati</taxon>
        <taxon>Pseudomonadota</taxon>
        <taxon>Betaproteobacteria</taxon>
        <taxon>Burkholderiales</taxon>
        <taxon>Burkholderiaceae</taxon>
        <taxon>Chitinasiproducens</taxon>
    </lineage>
</organism>
<keyword evidence="4" id="KW-0804">Transcription</keyword>
<dbReference type="RefSeq" id="WP_091911362.1">
    <property type="nucleotide sequence ID" value="NZ_FNLO01000011.1"/>
</dbReference>
<dbReference type="CDD" id="cd08422">
    <property type="entry name" value="PBP2_CrgA_like"/>
    <property type="match status" value="1"/>
</dbReference>
<dbReference type="GO" id="GO:0006351">
    <property type="term" value="P:DNA-templated transcription"/>
    <property type="evidence" value="ECO:0007669"/>
    <property type="project" value="TreeGrafter"/>
</dbReference>
<dbReference type="PROSITE" id="PS50931">
    <property type="entry name" value="HTH_LYSR"/>
    <property type="match status" value="1"/>
</dbReference>
<dbReference type="OrthoDB" id="116299at2"/>
<name>A0A1H2PTK1_9BURK</name>
<dbReference type="AlphaFoldDB" id="A0A1H2PTK1"/>
<keyword evidence="7" id="KW-1185">Reference proteome</keyword>
<keyword evidence="2" id="KW-0805">Transcription regulation</keyword>
<evidence type="ECO:0000313" key="6">
    <source>
        <dbReference type="EMBL" id="SDV50432.1"/>
    </source>
</evidence>
<gene>
    <name evidence="6" type="ORF">SAMN05216551_111190</name>
</gene>
<evidence type="ECO:0000259" key="5">
    <source>
        <dbReference type="PROSITE" id="PS50931"/>
    </source>
</evidence>
<dbReference type="Proteomes" id="UP000243719">
    <property type="component" value="Unassembled WGS sequence"/>
</dbReference>
<evidence type="ECO:0000256" key="2">
    <source>
        <dbReference type="ARBA" id="ARBA00023015"/>
    </source>
</evidence>
<sequence length="296" mass="33112">MRQELDDMLLFAEVARLRSVSRAGEALGTPKATVSRRLAAFEQSLGVRLFDRSTRRIELTEAGQAYFERCQPLLEEVEAVRDFGAELSAEPRGRLRVTAPADFAEHYLAVPIARYCADFPDVTVELDLSARRVDLIAERVDVAVRAGMLTDSNLVARRFGEIRRSLYASPAYLAEAGLPTSPSGLHAHRFVLLRGARRLMNTETLTQRRRQVTLDLERQAVQVNSVVMQRALAIEGAGIAVLPDALCESNVRAGQLQRVLADWSLRTETVHLVMPSRRFTPRKTRAFVDYLLAHGM</sequence>
<dbReference type="InterPro" id="IPR005119">
    <property type="entry name" value="LysR_subst-bd"/>
</dbReference>
<dbReference type="FunFam" id="1.10.10.10:FF:000001">
    <property type="entry name" value="LysR family transcriptional regulator"/>
    <property type="match status" value="1"/>
</dbReference>
<dbReference type="GO" id="GO:0003700">
    <property type="term" value="F:DNA-binding transcription factor activity"/>
    <property type="evidence" value="ECO:0007669"/>
    <property type="project" value="InterPro"/>
</dbReference>
<dbReference type="Gene3D" id="1.10.10.10">
    <property type="entry name" value="Winged helix-like DNA-binding domain superfamily/Winged helix DNA-binding domain"/>
    <property type="match status" value="1"/>
</dbReference>
<dbReference type="EMBL" id="FNLO01000011">
    <property type="protein sequence ID" value="SDV50432.1"/>
    <property type="molecule type" value="Genomic_DNA"/>
</dbReference>
<evidence type="ECO:0000256" key="3">
    <source>
        <dbReference type="ARBA" id="ARBA00023125"/>
    </source>
</evidence>
<keyword evidence="3 6" id="KW-0238">DNA-binding</keyword>
<dbReference type="SUPFAM" id="SSF46785">
    <property type="entry name" value="Winged helix' DNA-binding domain"/>
    <property type="match status" value="1"/>
</dbReference>
<dbReference type="PANTHER" id="PTHR30537:SF68">
    <property type="entry name" value="TRANSCRIPTIONAL REGULATOR-RELATED"/>
    <property type="match status" value="1"/>
</dbReference>
<dbReference type="STRING" id="1770053.SAMN05216551_111190"/>
<proteinExistence type="inferred from homology"/>
<dbReference type="InterPro" id="IPR000847">
    <property type="entry name" value="LysR_HTH_N"/>
</dbReference>
<comment type="similarity">
    <text evidence="1">Belongs to the LysR transcriptional regulatory family.</text>
</comment>
<dbReference type="InterPro" id="IPR036388">
    <property type="entry name" value="WH-like_DNA-bd_sf"/>
</dbReference>
<dbReference type="Gene3D" id="3.40.190.290">
    <property type="match status" value="1"/>
</dbReference>
<reference evidence="7" key="1">
    <citation type="submission" date="2016-09" db="EMBL/GenBank/DDBJ databases">
        <authorList>
            <person name="Varghese N."/>
            <person name="Submissions S."/>
        </authorList>
    </citation>
    <scope>NUCLEOTIDE SEQUENCE [LARGE SCALE GENOMIC DNA]</scope>
    <source>
        <strain evidence="7">JS23</strain>
    </source>
</reference>
<dbReference type="GO" id="GO:0043565">
    <property type="term" value="F:sequence-specific DNA binding"/>
    <property type="evidence" value="ECO:0007669"/>
    <property type="project" value="TreeGrafter"/>
</dbReference>
<evidence type="ECO:0000256" key="1">
    <source>
        <dbReference type="ARBA" id="ARBA00009437"/>
    </source>
</evidence>
<evidence type="ECO:0000256" key="4">
    <source>
        <dbReference type="ARBA" id="ARBA00023163"/>
    </source>
</evidence>
<dbReference type="Pfam" id="PF00126">
    <property type="entry name" value="HTH_1"/>
    <property type="match status" value="1"/>
</dbReference>
<accession>A0A1H2PTK1</accession>
<evidence type="ECO:0000313" key="7">
    <source>
        <dbReference type="Proteomes" id="UP000243719"/>
    </source>
</evidence>
<dbReference type="SUPFAM" id="SSF53850">
    <property type="entry name" value="Periplasmic binding protein-like II"/>
    <property type="match status" value="1"/>
</dbReference>
<feature type="domain" description="HTH lysR-type" evidence="5">
    <location>
        <begin position="1"/>
        <end position="60"/>
    </location>
</feature>
<dbReference type="InterPro" id="IPR058163">
    <property type="entry name" value="LysR-type_TF_proteobact-type"/>
</dbReference>